<dbReference type="GO" id="GO:0032259">
    <property type="term" value="P:methylation"/>
    <property type="evidence" value="ECO:0007669"/>
    <property type="project" value="UniProtKB-KW"/>
</dbReference>
<keyword evidence="3" id="KW-0949">S-adenosyl-L-methionine</keyword>
<evidence type="ECO:0000256" key="2">
    <source>
        <dbReference type="ARBA" id="ARBA00022679"/>
    </source>
</evidence>
<dbReference type="SUPFAM" id="SSF53335">
    <property type="entry name" value="S-adenosyl-L-methionine-dependent methyltransferases"/>
    <property type="match status" value="1"/>
</dbReference>
<dbReference type="PANTHER" id="PTHR30481">
    <property type="entry name" value="DNA ADENINE METHYLASE"/>
    <property type="match status" value="1"/>
</dbReference>
<dbReference type="InterPro" id="IPR029063">
    <property type="entry name" value="SAM-dependent_MTases_sf"/>
</dbReference>
<organism evidence="4 5">
    <name type="scientific">Helicobacter mastomyrinus</name>
    <dbReference type="NCBI Taxonomy" id="287948"/>
    <lineage>
        <taxon>Bacteria</taxon>
        <taxon>Pseudomonadati</taxon>
        <taxon>Campylobacterota</taxon>
        <taxon>Epsilonproteobacteria</taxon>
        <taxon>Campylobacterales</taxon>
        <taxon>Helicobacteraceae</taxon>
        <taxon>Helicobacter</taxon>
    </lineage>
</organism>
<dbReference type="InterPro" id="IPR012263">
    <property type="entry name" value="M_m6A_EcoRV"/>
</dbReference>
<evidence type="ECO:0000313" key="5">
    <source>
        <dbReference type="Proteomes" id="UP001434737"/>
    </source>
</evidence>
<name>A0ABZ3F998_9HELI</name>
<keyword evidence="5" id="KW-1185">Reference proteome</keyword>
<evidence type="ECO:0000256" key="1">
    <source>
        <dbReference type="ARBA" id="ARBA00022603"/>
    </source>
</evidence>
<protein>
    <submittedName>
        <fullName evidence="4">DNA adenine methylase</fullName>
    </submittedName>
</protein>
<dbReference type="Pfam" id="PF02086">
    <property type="entry name" value="MethyltransfD12"/>
    <property type="match status" value="1"/>
</dbReference>
<dbReference type="Gene3D" id="3.40.50.150">
    <property type="entry name" value="Vaccinia Virus protein VP39"/>
    <property type="match status" value="2"/>
</dbReference>
<sequence>MPHIQTLKATTLKAPFGWVGGKSQLAKSIVELMPPHKRYIEVFGGGLSVLYAKPSRKNMSAKYVEVINDSNSDLINLHTIIKTAPQTLALYLNNLLCSREIFEMIKKGTLSPRNKIERAALYYCLLTFSFGSKGDNFAMCKTRPPKNIYKDYSIWSERLKGVCIENMDFRRLIKEYDSADSLFYLDPPYVGSENYYKMRRSFGIKEHKELCAILKSLQGKFILSYNDCELIRELYKDFRIIESKEVRYSLNVKVRKKTREVIVVNY</sequence>
<dbReference type="GO" id="GO:0008168">
    <property type="term" value="F:methyltransferase activity"/>
    <property type="evidence" value="ECO:0007669"/>
    <property type="project" value="UniProtKB-KW"/>
</dbReference>
<keyword evidence="1 4" id="KW-0489">Methyltransferase</keyword>
<dbReference type="RefSeq" id="WP_343354004.1">
    <property type="nucleotide sequence ID" value="NZ_CP145316.1"/>
</dbReference>
<dbReference type="PANTHER" id="PTHR30481:SF4">
    <property type="entry name" value="SITE-SPECIFIC DNA-METHYLTRANSFERASE (ADENINE-SPECIFIC)"/>
    <property type="match status" value="1"/>
</dbReference>
<reference evidence="4 5" key="1">
    <citation type="submission" date="2024-02" db="EMBL/GenBank/DDBJ databases">
        <title>Genome and pathogenicity analysis of Helicobacter mastomyrinus isolated from mice.</title>
        <authorList>
            <person name="Zhu L."/>
        </authorList>
    </citation>
    <scope>NUCLEOTIDE SEQUENCE [LARGE SCALE GENOMIC DNA]</scope>
    <source>
        <strain evidence="4 5">Hm-17</strain>
    </source>
</reference>
<gene>
    <name evidence="4" type="ORF">V3I05_03315</name>
</gene>
<dbReference type="InterPro" id="IPR012327">
    <property type="entry name" value="MeTrfase_D12"/>
</dbReference>
<evidence type="ECO:0000313" key="4">
    <source>
        <dbReference type="EMBL" id="XAM18723.1"/>
    </source>
</evidence>
<dbReference type="EMBL" id="CP145316">
    <property type="protein sequence ID" value="XAM18723.1"/>
    <property type="molecule type" value="Genomic_DNA"/>
</dbReference>
<dbReference type="Proteomes" id="UP001434737">
    <property type="component" value="Chromosome"/>
</dbReference>
<proteinExistence type="predicted"/>
<dbReference type="PIRSF" id="PIRSF000398">
    <property type="entry name" value="M_m6A_EcoRV"/>
    <property type="match status" value="1"/>
</dbReference>
<evidence type="ECO:0000256" key="3">
    <source>
        <dbReference type="ARBA" id="ARBA00022691"/>
    </source>
</evidence>
<keyword evidence="2" id="KW-0808">Transferase</keyword>
<accession>A0ABZ3F998</accession>
<dbReference type="PRINTS" id="PR00505">
    <property type="entry name" value="D12N6MTFRASE"/>
</dbReference>